<gene>
    <name evidence="2" type="ORF">VXC91_44175</name>
</gene>
<name>A0ABU7FWY3_9ACTN</name>
<feature type="region of interest" description="Disordered" evidence="1">
    <location>
        <begin position="98"/>
        <end position="121"/>
    </location>
</feature>
<sequence>MPRHPGISRAGDRQPCPKGCAFSRSLHTHHDSLLTVDNDPHSLLELMELAVTWHELDYSGTQVIPPSQWLDFLDCHQWHDPDLAERIFSLATDIARHPTRHPQHETASSPSILRLAPAHVS</sequence>
<evidence type="ECO:0000313" key="3">
    <source>
        <dbReference type="Proteomes" id="UP001333996"/>
    </source>
</evidence>
<accession>A0ABU7FWY3</accession>
<protein>
    <submittedName>
        <fullName evidence="2">Uncharacterized protein</fullName>
    </submittedName>
</protein>
<comment type="caution">
    <text evidence="2">The sequence shown here is derived from an EMBL/GenBank/DDBJ whole genome shotgun (WGS) entry which is preliminary data.</text>
</comment>
<dbReference type="Proteomes" id="UP001333996">
    <property type="component" value="Unassembled WGS sequence"/>
</dbReference>
<reference evidence="2" key="1">
    <citation type="submission" date="2024-01" db="EMBL/GenBank/DDBJ databases">
        <title>First draft genome sequence data of TA4-1, the type strain of Gram-positive actinobacterium Streptomyces chiangmaiensis.</title>
        <authorList>
            <person name="Yasawong M."/>
            <person name="Nantapong N."/>
        </authorList>
    </citation>
    <scope>NUCLEOTIDE SEQUENCE</scope>
    <source>
        <strain evidence="2">TA4-1</strain>
    </source>
</reference>
<dbReference type="EMBL" id="JAYWVC010000449">
    <property type="protein sequence ID" value="MED7828650.1"/>
    <property type="molecule type" value="Genomic_DNA"/>
</dbReference>
<dbReference type="RefSeq" id="WP_329512980.1">
    <property type="nucleotide sequence ID" value="NZ_BAAAYZ010000209.1"/>
</dbReference>
<keyword evidence="3" id="KW-1185">Reference proteome</keyword>
<evidence type="ECO:0000256" key="1">
    <source>
        <dbReference type="SAM" id="MobiDB-lite"/>
    </source>
</evidence>
<evidence type="ECO:0000313" key="2">
    <source>
        <dbReference type="EMBL" id="MED7828650.1"/>
    </source>
</evidence>
<organism evidence="2 3">
    <name type="scientific">Streptomyces chiangmaiensis</name>
    <dbReference type="NCBI Taxonomy" id="766497"/>
    <lineage>
        <taxon>Bacteria</taxon>
        <taxon>Bacillati</taxon>
        <taxon>Actinomycetota</taxon>
        <taxon>Actinomycetes</taxon>
        <taxon>Kitasatosporales</taxon>
        <taxon>Streptomycetaceae</taxon>
        <taxon>Streptomyces</taxon>
    </lineage>
</organism>
<proteinExistence type="predicted"/>